<accession>A0A7D5KDR7</accession>
<dbReference type="Proteomes" id="UP000509750">
    <property type="component" value="Chromosome"/>
</dbReference>
<evidence type="ECO:0000313" key="3">
    <source>
        <dbReference type="Proteomes" id="UP000509750"/>
    </source>
</evidence>
<dbReference type="KEGG" id="halg:HUG10_08760"/>
<organism evidence="2 3">
    <name type="scientific">Halorarum halophilum</name>
    <dbReference type="NCBI Taxonomy" id="2743090"/>
    <lineage>
        <taxon>Archaea</taxon>
        <taxon>Methanobacteriati</taxon>
        <taxon>Methanobacteriota</taxon>
        <taxon>Stenosarchaea group</taxon>
        <taxon>Halobacteria</taxon>
        <taxon>Halobacteriales</taxon>
        <taxon>Haloferacaceae</taxon>
        <taxon>Halorarum</taxon>
    </lineage>
</organism>
<dbReference type="Gene3D" id="3.30.300.30">
    <property type="match status" value="1"/>
</dbReference>
<sequence>MKVGCEDGLDTVEITAEVAEDYDGSTERLRRQIHERLSNVPSFTPDDLTPVDAGGIERTEVGKVQRVFDRR</sequence>
<dbReference type="AlphaFoldDB" id="A0A7D5KDR7"/>
<reference evidence="2 3" key="1">
    <citation type="submission" date="2020-07" db="EMBL/GenBank/DDBJ databases">
        <title>Gai3-2, isolated from salt lake.</title>
        <authorList>
            <person name="Cui H."/>
            <person name="Shi X."/>
        </authorList>
    </citation>
    <scope>NUCLEOTIDE SEQUENCE [LARGE SCALE GENOMIC DNA]</scope>
    <source>
        <strain evidence="2 3">Gai3-2</strain>
    </source>
</reference>
<protein>
    <recommendedName>
        <fullName evidence="1">AMP-dependent ligase C-terminal domain-containing protein</fullName>
    </recommendedName>
</protein>
<dbReference type="GeneID" id="56028919"/>
<dbReference type="Pfam" id="PF14535">
    <property type="entry name" value="AMP-binding_C_2"/>
    <property type="match status" value="1"/>
</dbReference>
<name>A0A7D5KDR7_9EURY</name>
<keyword evidence="3" id="KW-1185">Reference proteome</keyword>
<gene>
    <name evidence="2" type="ORF">HUG10_08760</name>
</gene>
<dbReference type="InterPro" id="IPR028154">
    <property type="entry name" value="AMP-dep_Lig_C"/>
</dbReference>
<evidence type="ECO:0000259" key="1">
    <source>
        <dbReference type="Pfam" id="PF14535"/>
    </source>
</evidence>
<feature type="domain" description="AMP-dependent ligase C-terminal" evidence="1">
    <location>
        <begin position="5"/>
        <end position="71"/>
    </location>
</feature>
<dbReference type="InterPro" id="IPR045851">
    <property type="entry name" value="AMP-bd_C_sf"/>
</dbReference>
<dbReference type="RefSeq" id="WP_179169212.1">
    <property type="nucleotide sequence ID" value="NZ_CP058529.1"/>
</dbReference>
<dbReference type="EMBL" id="CP058529">
    <property type="protein sequence ID" value="QLG27637.1"/>
    <property type="molecule type" value="Genomic_DNA"/>
</dbReference>
<evidence type="ECO:0000313" key="2">
    <source>
        <dbReference type="EMBL" id="QLG27637.1"/>
    </source>
</evidence>
<proteinExistence type="predicted"/>
<dbReference type="OrthoDB" id="37928at2157"/>